<feature type="domain" description="DUF2089" evidence="1">
    <location>
        <begin position="11"/>
        <end position="56"/>
    </location>
</feature>
<dbReference type="EMBL" id="AZSI01000228">
    <property type="protein sequence ID" value="KEY61085.1"/>
    <property type="molecule type" value="Genomic_DNA"/>
</dbReference>
<feature type="non-terminal residue" evidence="2">
    <location>
        <position position="1"/>
    </location>
</feature>
<dbReference type="PATRIC" id="fig|1415168.3.peg.2835"/>
<gene>
    <name evidence="2" type="ORF">U725_02780</name>
</gene>
<evidence type="ECO:0000259" key="1">
    <source>
        <dbReference type="Pfam" id="PF09862"/>
    </source>
</evidence>
<dbReference type="Pfam" id="PF09862">
    <property type="entry name" value="DUF2089"/>
    <property type="match status" value="1"/>
</dbReference>
<evidence type="ECO:0000313" key="2">
    <source>
        <dbReference type="EMBL" id="KEY61085.1"/>
    </source>
</evidence>
<evidence type="ECO:0000313" key="3">
    <source>
        <dbReference type="Proteomes" id="UP000028401"/>
    </source>
</evidence>
<dbReference type="InterPro" id="IPR018658">
    <property type="entry name" value="DUF2089"/>
</dbReference>
<comment type="caution">
    <text evidence="2">The sequence shown here is derived from an EMBL/GenBank/DDBJ whole genome shotgun (WGS) entry which is preliminary data.</text>
</comment>
<sequence length="95" mass="11288">KGEHMDWFLDLEEEEQEFLKRFILASGSLKQLAKDYEVSYPTVRIRVDKIIEKIKLKNYNQDSFKVKLMQMVIDEKVSLDSAKEIIREYEDSING</sequence>
<accession>A0A084A706</accession>
<proteinExistence type="predicted"/>
<name>A0A084A706_LACLC</name>
<organism evidence="2 3">
    <name type="scientific">Lactococcus cremoris subsp. cremoris GE214</name>
    <dbReference type="NCBI Taxonomy" id="1415168"/>
    <lineage>
        <taxon>Bacteria</taxon>
        <taxon>Bacillati</taxon>
        <taxon>Bacillota</taxon>
        <taxon>Bacilli</taxon>
        <taxon>Lactobacillales</taxon>
        <taxon>Streptococcaceae</taxon>
        <taxon>Lactococcus</taxon>
        <taxon>Lactococcus cremoris subsp. cremoris</taxon>
    </lineage>
</organism>
<dbReference type="Proteomes" id="UP000028401">
    <property type="component" value="Unassembled WGS sequence"/>
</dbReference>
<protein>
    <recommendedName>
        <fullName evidence="1">DUF2089 domain-containing protein</fullName>
    </recommendedName>
</protein>
<reference evidence="2 3" key="1">
    <citation type="submission" date="2014-06" db="EMBL/GenBank/DDBJ databases">
        <title>Draft genome sequence of the putrescine producing strain Lactococcus lactis subsp cremoris GE214.</title>
        <authorList>
            <person name="Ladero V."/>
            <person name="Linares D.M."/>
            <person name="del Rio B."/>
            <person name="Mayo B."/>
            <person name="Martin M.C."/>
            <person name="Fernandez M."/>
            <person name="Alvarez M.A."/>
        </authorList>
    </citation>
    <scope>NUCLEOTIDE SEQUENCE [LARGE SCALE GENOMIC DNA]</scope>
    <source>
        <strain evidence="2 3">GE214</strain>
    </source>
</reference>
<dbReference type="AlphaFoldDB" id="A0A084A706"/>